<name>A0ABQ9K053_9CUCU</name>
<organism evidence="2 3">
    <name type="scientific">Molorchus minor</name>
    <dbReference type="NCBI Taxonomy" id="1323400"/>
    <lineage>
        <taxon>Eukaryota</taxon>
        <taxon>Metazoa</taxon>
        <taxon>Ecdysozoa</taxon>
        <taxon>Arthropoda</taxon>
        <taxon>Hexapoda</taxon>
        <taxon>Insecta</taxon>
        <taxon>Pterygota</taxon>
        <taxon>Neoptera</taxon>
        <taxon>Endopterygota</taxon>
        <taxon>Coleoptera</taxon>
        <taxon>Polyphaga</taxon>
        <taxon>Cucujiformia</taxon>
        <taxon>Chrysomeloidea</taxon>
        <taxon>Cerambycidae</taxon>
        <taxon>Lamiinae</taxon>
        <taxon>Monochamini</taxon>
        <taxon>Molorchus</taxon>
    </lineage>
</organism>
<comment type="caution">
    <text evidence="2">The sequence shown here is derived from an EMBL/GenBank/DDBJ whole genome shotgun (WGS) entry which is preliminary data.</text>
</comment>
<evidence type="ECO:0000313" key="3">
    <source>
        <dbReference type="Proteomes" id="UP001162164"/>
    </source>
</evidence>
<feature type="compositionally biased region" description="Basic residues" evidence="1">
    <location>
        <begin position="50"/>
        <end position="59"/>
    </location>
</feature>
<evidence type="ECO:0000256" key="1">
    <source>
        <dbReference type="SAM" id="MobiDB-lite"/>
    </source>
</evidence>
<dbReference type="Proteomes" id="UP001162164">
    <property type="component" value="Unassembled WGS sequence"/>
</dbReference>
<accession>A0ABQ9K053</accession>
<proteinExistence type="predicted"/>
<sequence length="541" mass="61524">MNKFYEIKEVSLDIKFCGHKNGSSIRGDLNFIKKLDYGVKKENENSRTKVCTHPKPRHQHIGDNDTRFSSHPKRIFSDTDASVFDSSPRRVNLSSSESNINLGNNEGLFYQFYEEKVPIVYFQVEFKNIRKKLHKKLTQTKEDSSFHIEMCIGDSSSVSPRSARGKRSVIFEDECLQSHIEPPKEVKGKPKHRSVTTIPSKRVVPSNSAPVNNAYNKSVISDSVFEKKFKMFVEKSLHTITDIRSMLETGITPPDGDEDITRRTVRVREFSNRFSRNYLYPLSRQLEDLNKMAADDLNANHKFLTAYQIVLNGLQTYLNHLPSSIGSCSSDKLKLLLKHLLEICCMHNKTIKQPDENGLTDFIDTFKLNAELTLQKVEDHFSAVTTDTDSILKSTVTKVSLQRGASKATLKSAPKKKKIEKRLSMYSVPASFRKDANWKKAVEGLAKKKLNVKSRYKTAAFVHRPPREKETPQVMPFPSHCKLFCKKSSSMLKNSPTITSVDEDAIMTMVQMEDKKERGGDSCDEPPNDGEPKGIVLFKND</sequence>
<dbReference type="EMBL" id="JAPWTJ010000053">
    <property type="protein sequence ID" value="KAJ8983946.1"/>
    <property type="molecule type" value="Genomic_DNA"/>
</dbReference>
<gene>
    <name evidence="2" type="ORF">NQ317_008648</name>
</gene>
<feature type="region of interest" description="Disordered" evidence="1">
    <location>
        <begin position="513"/>
        <end position="541"/>
    </location>
</feature>
<evidence type="ECO:0000313" key="2">
    <source>
        <dbReference type="EMBL" id="KAJ8983946.1"/>
    </source>
</evidence>
<keyword evidence="3" id="KW-1185">Reference proteome</keyword>
<protein>
    <submittedName>
        <fullName evidence="2">Uncharacterized protein</fullName>
    </submittedName>
</protein>
<reference evidence="2" key="1">
    <citation type="journal article" date="2023" name="Insect Mol. Biol.">
        <title>Genome sequencing provides insights into the evolution of gene families encoding plant cell wall-degrading enzymes in longhorned beetles.</title>
        <authorList>
            <person name="Shin N.R."/>
            <person name="Okamura Y."/>
            <person name="Kirsch R."/>
            <person name="Pauchet Y."/>
        </authorList>
    </citation>
    <scope>NUCLEOTIDE SEQUENCE</scope>
    <source>
        <strain evidence="2">MMC_N1</strain>
    </source>
</reference>
<feature type="region of interest" description="Disordered" evidence="1">
    <location>
        <begin position="46"/>
        <end position="69"/>
    </location>
</feature>